<sequence>MAVPVDAHTLAVEQMRLGDHAFAHYEDDEQRWGVLGVFAQLGLARGEKVVVMADPDVPHDEAFRRLFPDGVSEAAVSRGQLRFTSMRELIDPHRSFTAERQMGRLREETEQARSEGYAGLRSIIDMAWVQDLGMDVEGVMHRETHAEALFTDRLYAEICTYDSRRFTPETVEAMRVGHPVALLERPGELGAFHFDHGLRMVGDADWSTRAQWSAALGDALGGPSADHPLLIDLTPVSFLSVTCGTEVLRQVQQARPARRVEVRCSPFNAELLRRLGASGVGTLFLVEDEGSVW</sequence>
<reference evidence="2" key="1">
    <citation type="submission" date="2022-10" db="EMBL/GenBank/DDBJ databases">
        <title>The complete genomes of actinobacterial strains from the NBC collection.</title>
        <authorList>
            <person name="Joergensen T.S."/>
            <person name="Alvarez Arevalo M."/>
            <person name="Sterndorff E.B."/>
            <person name="Faurdal D."/>
            <person name="Vuksanovic O."/>
            <person name="Mourched A.-S."/>
            <person name="Charusanti P."/>
            <person name="Shaw S."/>
            <person name="Blin K."/>
            <person name="Weber T."/>
        </authorList>
    </citation>
    <scope>NUCLEOTIDE SEQUENCE</scope>
    <source>
        <strain evidence="2">NBC_00283</strain>
    </source>
</reference>
<feature type="domain" description="MEDS" evidence="1">
    <location>
        <begin position="19"/>
        <end position="179"/>
    </location>
</feature>
<keyword evidence="3" id="KW-1185">Reference proteome</keyword>
<evidence type="ECO:0000313" key="2">
    <source>
        <dbReference type="EMBL" id="WUO44696.1"/>
    </source>
</evidence>
<organism evidence="2 3">
    <name type="scientific">Streptomyces goshikiensis</name>
    <dbReference type="NCBI Taxonomy" id="1942"/>
    <lineage>
        <taxon>Bacteria</taxon>
        <taxon>Bacillati</taxon>
        <taxon>Actinomycetota</taxon>
        <taxon>Actinomycetes</taxon>
        <taxon>Kitasatosporales</taxon>
        <taxon>Streptomycetaceae</taxon>
        <taxon>Streptomyces</taxon>
    </lineage>
</organism>
<protein>
    <submittedName>
        <fullName evidence="2">MEDS domain-containing protein</fullName>
    </submittedName>
</protein>
<dbReference type="InterPro" id="IPR025847">
    <property type="entry name" value="MEDS_domain"/>
</dbReference>
<dbReference type="RefSeq" id="WP_073799064.1">
    <property type="nucleotide sequence ID" value="NZ_BMVE01000026.1"/>
</dbReference>
<evidence type="ECO:0000259" key="1">
    <source>
        <dbReference type="Pfam" id="PF14417"/>
    </source>
</evidence>
<dbReference type="Proteomes" id="UP001432075">
    <property type="component" value="Chromosome"/>
</dbReference>
<name>A0ABZ1RD93_9ACTN</name>
<evidence type="ECO:0000313" key="3">
    <source>
        <dbReference type="Proteomes" id="UP001432075"/>
    </source>
</evidence>
<dbReference type="Pfam" id="PF14417">
    <property type="entry name" value="MEDS"/>
    <property type="match status" value="1"/>
</dbReference>
<proteinExistence type="predicted"/>
<dbReference type="InterPro" id="IPR036513">
    <property type="entry name" value="STAS_dom_sf"/>
</dbReference>
<accession>A0ABZ1RD93</accession>
<dbReference type="EMBL" id="CP108057">
    <property type="protein sequence ID" value="WUO44696.1"/>
    <property type="molecule type" value="Genomic_DNA"/>
</dbReference>
<dbReference type="Gene3D" id="3.30.750.24">
    <property type="entry name" value="STAS domain"/>
    <property type="match status" value="1"/>
</dbReference>
<gene>
    <name evidence="2" type="ORF">OHU17_02140</name>
</gene>